<sequence length="726" mass="83487">MNTEPPLGEYFHYPITKSKEYSRLRQLTTDRYGAIATVVLVVVVLLIPLYNYLNIYGPFRRISIMRPINHKLNAYIYTGEALRAKRHAFPQIKAAVASRVKSLIFKVSYHAGSIIQIVFWISLLSSLSLVDLYHGDLIFLAKRLGRVSAVCLPTVLFLSIRPSPLPKTLYLNLLPIHKTLSRIIIIQAIIHTVLYCGFFQKKNTWAKALKTENLYGWASILGFVIIIITSLLKLRNRYYRLFYINHYAWSWIIVICLQFHIRPTKFTPYTILNLSILVGQIAYRVWLTKGTPTKLDLKVITVSPCLLLVEFPNNLISNKAKNPGAHIRLTKYHSSFIKRWYNQIIPEYHPYTLASLPQDNFQKLIIRPSTFQILNDRKYLICGSYDPHLLFINSKNKESGNFSISKLSINAKRVLIVVGGSAISFALPILRVMNYHGIPVKIIWVIKDFRDINILKYFDGFIHGDDFEIFVTGDTELRDEDNEPRVRNRKSLASIFSKISSSSNMYNGESDPLLGQDLEDGYDSYSLDYENQIENVRVSVDVAEEEELQDDDEECAAYDNTFKSSNPHFAHEDDIDSNSLEELIQSTSEPLTRVHSNKTTSSFNDQFIPHYSENASETIQLYVQQFTSLVKRLNLEHKVYKGRPTLNYKYYNWCINEGFTQCSGPVHDDSNNLVCCRDLPKNKVQQADIDAEKIWVIGAGPQGLVLNVKVWAKEYGLKYHEESFNV</sequence>
<feature type="domain" description="Ferric oxidoreductase" evidence="11">
    <location>
        <begin position="144"/>
        <end position="256"/>
    </location>
</feature>
<dbReference type="SFLD" id="SFLDF00463">
    <property type="entry name" value="AIM14"/>
    <property type="match status" value="1"/>
</dbReference>
<keyword evidence="7" id="KW-0560">Oxidoreductase</keyword>
<feature type="transmembrane region" description="Helical" evidence="10">
    <location>
        <begin position="215"/>
        <end position="234"/>
    </location>
</feature>
<dbReference type="AlphaFoldDB" id="A0A1E4SI73"/>
<keyword evidence="9 10" id="KW-0472">Membrane</keyword>
<dbReference type="GeneID" id="30984074"/>
<evidence type="ECO:0000256" key="10">
    <source>
        <dbReference type="SAM" id="Phobius"/>
    </source>
</evidence>
<evidence type="ECO:0000259" key="11">
    <source>
        <dbReference type="Pfam" id="PF01794"/>
    </source>
</evidence>
<dbReference type="RefSeq" id="XP_020064292.1">
    <property type="nucleotide sequence ID" value="XM_020209938.1"/>
</dbReference>
<feature type="transmembrane region" description="Helical" evidence="10">
    <location>
        <begin position="267"/>
        <end position="287"/>
    </location>
</feature>
<protein>
    <recommendedName>
        <fullName evidence="11">Ferric oxidoreductase domain-containing protein</fullName>
    </recommendedName>
</protein>
<dbReference type="GO" id="GO:0005886">
    <property type="term" value="C:plasma membrane"/>
    <property type="evidence" value="ECO:0007669"/>
    <property type="project" value="TreeGrafter"/>
</dbReference>
<evidence type="ECO:0000313" key="12">
    <source>
        <dbReference type="EMBL" id="ODV79170.1"/>
    </source>
</evidence>
<keyword evidence="6 10" id="KW-1133">Transmembrane helix</keyword>
<feature type="transmembrane region" description="Helical" evidence="10">
    <location>
        <begin position="414"/>
        <end position="433"/>
    </location>
</feature>
<dbReference type="STRING" id="984487.A0A1E4SI73"/>
<organism evidence="12 13">
    <name type="scientific">Suhomyces tanzawaensis NRRL Y-17324</name>
    <dbReference type="NCBI Taxonomy" id="984487"/>
    <lineage>
        <taxon>Eukaryota</taxon>
        <taxon>Fungi</taxon>
        <taxon>Dikarya</taxon>
        <taxon>Ascomycota</taxon>
        <taxon>Saccharomycotina</taxon>
        <taxon>Pichiomycetes</taxon>
        <taxon>Debaryomycetaceae</taxon>
        <taxon>Suhomyces</taxon>
    </lineage>
</organism>
<dbReference type="GO" id="GO:0033215">
    <property type="term" value="P:reductive iron assimilation"/>
    <property type="evidence" value="ECO:0007669"/>
    <property type="project" value="TreeGrafter"/>
</dbReference>
<dbReference type="PANTHER" id="PTHR11972:SF178">
    <property type="entry name" value="FERRIC REDUCTASE TRANSMEMBRANE COMPONENT 8-RELATED"/>
    <property type="match status" value="1"/>
</dbReference>
<keyword evidence="8" id="KW-0406">Ion transport</keyword>
<evidence type="ECO:0000256" key="9">
    <source>
        <dbReference type="ARBA" id="ARBA00023136"/>
    </source>
</evidence>
<feature type="transmembrane region" description="Helical" evidence="10">
    <location>
        <begin position="103"/>
        <end position="123"/>
    </location>
</feature>
<reference evidence="13" key="1">
    <citation type="submission" date="2016-05" db="EMBL/GenBank/DDBJ databases">
        <title>Comparative genomics of biotechnologically important yeasts.</title>
        <authorList>
            <consortium name="DOE Joint Genome Institute"/>
            <person name="Riley R."/>
            <person name="Haridas S."/>
            <person name="Wolfe K.H."/>
            <person name="Lopes M.R."/>
            <person name="Hittinger C.T."/>
            <person name="Goker M."/>
            <person name="Salamov A."/>
            <person name="Wisecaver J."/>
            <person name="Long T.M."/>
            <person name="Aerts A.L."/>
            <person name="Barry K."/>
            <person name="Choi C."/>
            <person name="Clum A."/>
            <person name="Coughlan A.Y."/>
            <person name="Deshpande S."/>
            <person name="Douglass A.P."/>
            <person name="Hanson S.J."/>
            <person name="Klenk H.-P."/>
            <person name="Labutti K."/>
            <person name="Lapidus A."/>
            <person name="Lindquist E."/>
            <person name="Lipzen A."/>
            <person name="Meier-Kolthoff J.P."/>
            <person name="Ohm R.A."/>
            <person name="Otillar R.P."/>
            <person name="Pangilinan J."/>
            <person name="Peng Y."/>
            <person name="Rokas A."/>
            <person name="Rosa C.A."/>
            <person name="Scheuner C."/>
            <person name="Sibirny A.A."/>
            <person name="Slot J.C."/>
            <person name="Stielow J.B."/>
            <person name="Sun H."/>
            <person name="Kurtzman C.P."/>
            <person name="Blackwell M."/>
            <person name="Grigoriev I.V."/>
            <person name="Jeffries T.W."/>
        </authorList>
    </citation>
    <scope>NUCLEOTIDE SEQUENCE [LARGE SCALE GENOMIC DNA]</scope>
    <source>
        <strain evidence="13">NRRL Y-17324</strain>
    </source>
</reference>
<gene>
    <name evidence="12" type="ORF">CANTADRAFT_51427</name>
</gene>
<dbReference type="InterPro" id="IPR050369">
    <property type="entry name" value="RBOH/FRE"/>
</dbReference>
<evidence type="ECO:0000256" key="2">
    <source>
        <dbReference type="ARBA" id="ARBA00022630"/>
    </source>
</evidence>
<keyword evidence="8" id="KW-0813">Transport</keyword>
<accession>A0A1E4SI73</accession>
<keyword evidence="5" id="KW-0249">Electron transport</keyword>
<dbReference type="OrthoDB" id="10006946at2759"/>
<evidence type="ECO:0000313" key="13">
    <source>
        <dbReference type="Proteomes" id="UP000094285"/>
    </source>
</evidence>
<evidence type="ECO:0000256" key="4">
    <source>
        <dbReference type="ARBA" id="ARBA00022827"/>
    </source>
</evidence>
<evidence type="ECO:0000256" key="3">
    <source>
        <dbReference type="ARBA" id="ARBA00022692"/>
    </source>
</evidence>
<dbReference type="EMBL" id="KV453912">
    <property type="protein sequence ID" value="ODV79170.1"/>
    <property type="molecule type" value="Genomic_DNA"/>
</dbReference>
<feature type="transmembrane region" description="Helical" evidence="10">
    <location>
        <begin position="143"/>
        <end position="160"/>
    </location>
</feature>
<dbReference type="Pfam" id="PF01794">
    <property type="entry name" value="Ferric_reduct"/>
    <property type="match status" value="1"/>
</dbReference>
<keyword evidence="3 10" id="KW-0812">Transmembrane</keyword>
<evidence type="ECO:0000256" key="8">
    <source>
        <dbReference type="ARBA" id="ARBA00023065"/>
    </source>
</evidence>
<feature type="transmembrane region" description="Helical" evidence="10">
    <location>
        <begin position="32"/>
        <end position="53"/>
    </location>
</feature>
<keyword evidence="13" id="KW-1185">Reference proteome</keyword>
<dbReference type="GO" id="GO:0000293">
    <property type="term" value="F:ferric-chelate reductase activity"/>
    <property type="evidence" value="ECO:0007669"/>
    <property type="project" value="TreeGrafter"/>
</dbReference>
<evidence type="ECO:0000256" key="1">
    <source>
        <dbReference type="ARBA" id="ARBA00004141"/>
    </source>
</evidence>
<proteinExistence type="predicted"/>
<comment type="subcellular location">
    <subcellularLocation>
        <location evidence="1">Membrane</location>
        <topology evidence="1">Multi-pass membrane protein</topology>
    </subcellularLocation>
</comment>
<evidence type="ECO:0000256" key="7">
    <source>
        <dbReference type="ARBA" id="ARBA00023002"/>
    </source>
</evidence>
<name>A0A1E4SI73_9ASCO</name>
<evidence type="ECO:0000256" key="6">
    <source>
        <dbReference type="ARBA" id="ARBA00022989"/>
    </source>
</evidence>
<dbReference type="CDD" id="cd06186">
    <property type="entry name" value="NOX_Duox_like_FAD_NADP"/>
    <property type="match status" value="1"/>
</dbReference>
<dbReference type="SFLD" id="SFLDS00052">
    <property type="entry name" value="Ferric_Reductase_Domain"/>
    <property type="match status" value="1"/>
</dbReference>
<keyword evidence="2" id="KW-0285">Flavoprotein</keyword>
<dbReference type="Proteomes" id="UP000094285">
    <property type="component" value="Unassembled WGS sequence"/>
</dbReference>
<keyword evidence="4" id="KW-0274">FAD</keyword>
<dbReference type="SFLD" id="SFLDG01168">
    <property type="entry name" value="Ferric_reductase_subgroup_(FRE"/>
    <property type="match status" value="1"/>
</dbReference>
<dbReference type="PANTHER" id="PTHR11972">
    <property type="entry name" value="NADPH OXIDASE"/>
    <property type="match status" value="1"/>
</dbReference>
<evidence type="ECO:0000256" key="5">
    <source>
        <dbReference type="ARBA" id="ARBA00022982"/>
    </source>
</evidence>
<dbReference type="InterPro" id="IPR013130">
    <property type="entry name" value="Fe3_Rdtase_TM_dom"/>
</dbReference>
<feature type="transmembrane region" description="Helical" evidence="10">
    <location>
        <begin position="180"/>
        <end position="200"/>
    </location>
</feature>
<feature type="transmembrane region" description="Helical" evidence="10">
    <location>
        <begin position="241"/>
        <end position="261"/>
    </location>
</feature>